<comment type="subcellular location">
    <subcellularLocation>
        <location evidence="1">Cell outer membrane</location>
        <topology evidence="1">Multi-pass membrane protein</topology>
    </subcellularLocation>
</comment>
<evidence type="ECO:0000256" key="3">
    <source>
        <dbReference type="ARBA" id="ARBA00022452"/>
    </source>
</evidence>
<dbReference type="GO" id="GO:0009279">
    <property type="term" value="C:cell outer membrane"/>
    <property type="evidence" value="ECO:0007669"/>
    <property type="project" value="UniProtKB-SubCell"/>
</dbReference>
<dbReference type="SUPFAM" id="SSF56935">
    <property type="entry name" value="Porins"/>
    <property type="match status" value="1"/>
</dbReference>
<evidence type="ECO:0000256" key="4">
    <source>
        <dbReference type="ARBA" id="ARBA00022692"/>
    </source>
</evidence>
<keyword evidence="6" id="KW-0472">Membrane</keyword>
<dbReference type="Pfam" id="PF03349">
    <property type="entry name" value="Toluene_X"/>
    <property type="match status" value="1"/>
</dbReference>
<dbReference type="GO" id="GO:0015483">
    <property type="term" value="F:long-chain fatty acid transporting porin activity"/>
    <property type="evidence" value="ECO:0007669"/>
    <property type="project" value="TreeGrafter"/>
</dbReference>
<reference evidence="8" key="1">
    <citation type="journal article" date="2014" name="Int. J. Syst. Evol. Microbiol.">
        <title>Complete genome sequence of Corynebacterium casei LMG S-19264T (=DSM 44701T), isolated from a smear-ripened cheese.</title>
        <authorList>
            <consortium name="US DOE Joint Genome Institute (JGI-PGF)"/>
            <person name="Walter F."/>
            <person name="Albersmeier A."/>
            <person name="Kalinowski J."/>
            <person name="Ruckert C."/>
        </authorList>
    </citation>
    <scope>NUCLEOTIDE SEQUENCE</scope>
    <source>
        <strain evidence="8">KCTC 32182</strain>
    </source>
</reference>
<dbReference type="EMBL" id="BMYX01000007">
    <property type="protein sequence ID" value="GGY12987.1"/>
    <property type="molecule type" value="Genomic_DNA"/>
</dbReference>
<dbReference type="AlphaFoldDB" id="A0A918P1X0"/>
<keyword evidence="4" id="KW-0812">Transmembrane</keyword>
<evidence type="ECO:0000256" key="7">
    <source>
        <dbReference type="ARBA" id="ARBA00023237"/>
    </source>
</evidence>
<keyword evidence="3" id="KW-1134">Transmembrane beta strand</keyword>
<dbReference type="Gene3D" id="2.40.160.60">
    <property type="entry name" value="Outer membrane protein transport protein (OMPP1/FadL/TodX)"/>
    <property type="match status" value="1"/>
</dbReference>
<keyword evidence="9" id="KW-1185">Reference proteome</keyword>
<evidence type="ECO:0000313" key="8">
    <source>
        <dbReference type="EMBL" id="GGY12987.1"/>
    </source>
</evidence>
<keyword evidence="7" id="KW-0998">Cell outer membrane</keyword>
<dbReference type="Proteomes" id="UP000645257">
    <property type="component" value="Unassembled WGS sequence"/>
</dbReference>
<evidence type="ECO:0000256" key="6">
    <source>
        <dbReference type="ARBA" id="ARBA00023136"/>
    </source>
</evidence>
<evidence type="ECO:0000256" key="5">
    <source>
        <dbReference type="ARBA" id="ARBA00022729"/>
    </source>
</evidence>
<gene>
    <name evidence="8" type="ORF">GCM10011289_15200</name>
</gene>
<organism evidence="8 9">
    <name type="scientific">Paludibacterium paludis</name>
    <dbReference type="NCBI Taxonomy" id="1225769"/>
    <lineage>
        <taxon>Bacteria</taxon>
        <taxon>Pseudomonadati</taxon>
        <taxon>Pseudomonadota</taxon>
        <taxon>Betaproteobacteria</taxon>
        <taxon>Neisseriales</taxon>
        <taxon>Chromobacteriaceae</taxon>
        <taxon>Paludibacterium</taxon>
    </lineage>
</organism>
<name>A0A918P1X0_9NEIS</name>
<dbReference type="InterPro" id="IPR005017">
    <property type="entry name" value="OMPP1/FadL/TodX"/>
</dbReference>
<sequence length="437" mass="47527">MAVAVAWAASASASGYHFGVQSVSAQGTANANGAEVADASALFFNPAASAYLPGRNLSLAVVAVKPDMKIESASATTAQGLPVTSGGDAQKPTQTVFVPQSFMSWQINETLSAGLGVFVPFGDKLNYDKYWAGRYNADELKMMTLALNPSLALRVNDQLSVGMGLTAQYMNAAYQKQVDFGTLLSEAGVPAKPGDPRFDGILRYKGKDWGYGYNLGVYWQPDATTRVGAAYRSSISQRLSGTAQWRLPTLPSSITGALEKQGFRTGSGDVHLRTPDSFTLNGYRQIDDRFSVVADWTYTWHSRFDELRLKFNSALPDAVIRQNWKNSQRFSLGGSYRYSDRLTLRAGAAYDQSPVPSSADRIAGLPDGNRTWYSLGSRVMFGKDASLDLAYSYVKVGQVEIHNTECEYPACTGSGTTTHARLKAHAHILGMQFNQRF</sequence>
<dbReference type="PANTHER" id="PTHR35093">
    <property type="entry name" value="OUTER MEMBRANE PROTEIN NMB0088-RELATED"/>
    <property type="match status" value="1"/>
</dbReference>
<dbReference type="PANTHER" id="PTHR35093:SF8">
    <property type="entry name" value="OUTER MEMBRANE PROTEIN NMB0088-RELATED"/>
    <property type="match status" value="1"/>
</dbReference>
<evidence type="ECO:0000256" key="2">
    <source>
        <dbReference type="ARBA" id="ARBA00008163"/>
    </source>
</evidence>
<keyword evidence="5" id="KW-0732">Signal</keyword>
<proteinExistence type="inferred from homology"/>
<protein>
    <submittedName>
        <fullName evidence="8">Outer membrane protein</fullName>
    </submittedName>
</protein>
<evidence type="ECO:0000313" key="9">
    <source>
        <dbReference type="Proteomes" id="UP000645257"/>
    </source>
</evidence>
<reference evidence="8" key="2">
    <citation type="submission" date="2020-09" db="EMBL/GenBank/DDBJ databases">
        <authorList>
            <person name="Sun Q."/>
            <person name="Kim S."/>
        </authorList>
    </citation>
    <scope>NUCLEOTIDE SEQUENCE</scope>
    <source>
        <strain evidence="8">KCTC 32182</strain>
    </source>
</reference>
<evidence type="ECO:0000256" key="1">
    <source>
        <dbReference type="ARBA" id="ARBA00004571"/>
    </source>
</evidence>
<accession>A0A918P1X0</accession>
<comment type="caution">
    <text evidence="8">The sequence shown here is derived from an EMBL/GenBank/DDBJ whole genome shotgun (WGS) entry which is preliminary data.</text>
</comment>
<comment type="similarity">
    <text evidence="2">Belongs to the OmpP1/FadL family.</text>
</comment>